<name>A0AAV9ANZ1_ACOGR</name>
<organism evidence="3 4">
    <name type="scientific">Acorus gramineus</name>
    <name type="common">Dwarf sweet flag</name>
    <dbReference type="NCBI Taxonomy" id="55184"/>
    <lineage>
        <taxon>Eukaryota</taxon>
        <taxon>Viridiplantae</taxon>
        <taxon>Streptophyta</taxon>
        <taxon>Embryophyta</taxon>
        <taxon>Tracheophyta</taxon>
        <taxon>Spermatophyta</taxon>
        <taxon>Magnoliopsida</taxon>
        <taxon>Liliopsida</taxon>
        <taxon>Acoraceae</taxon>
        <taxon>Acorus</taxon>
    </lineage>
</organism>
<protein>
    <submittedName>
        <fullName evidence="3">Phenolic glucoside malonyltransferase 2</fullName>
    </submittedName>
</protein>
<dbReference type="Proteomes" id="UP001179952">
    <property type="component" value="Unassembled WGS sequence"/>
</dbReference>
<dbReference type="EMBL" id="JAUJYN010000007">
    <property type="protein sequence ID" value="KAK1265988.1"/>
    <property type="molecule type" value="Genomic_DNA"/>
</dbReference>
<evidence type="ECO:0000256" key="2">
    <source>
        <dbReference type="ARBA" id="ARBA00023315"/>
    </source>
</evidence>
<dbReference type="Gene3D" id="3.30.559.10">
    <property type="entry name" value="Chloramphenicol acetyltransferase-like domain"/>
    <property type="match status" value="2"/>
</dbReference>
<evidence type="ECO:0000256" key="1">
    <source>
        <dbReference type="ARBA" id="ARBA00022679"/>
    </source>
</evidence>
<dbReference type="Pfam" id="PF02458">
    <property type="entry name" value="Transferase"/>
    <property type="match status" value="2"/>
</dbReference>
<evidence type="ECO:0000313" key="3">
    <source>
        <dbReference type="EMBL" id="KAK1265988.1"/>
    </source>
</evidence>
<reference evidence="3" key="1">
    <citation type="journal article" date="2023" name="Nat. Commun.">
        <title>Diploid and tetraploid genomes of Acorus and the evolution of monocots.</title>
        <authorList>
            <person name="Ma L."/>
            <person name="Liu K.W."/>
            <person name="Li Z."/>
            <person name="Hsiao Y.Y."/>
            <person name="Qi Y."/>
            <person name="Fu T."/>
            <person name="Tang G.D."/>
            <person name="Zhang D."/>
            <person name="Sun W.H."/>
            <person name="Liu D.K."/>
            <person name="Li Y."/>
            <person name="Chen G.Z."/>
            <person name="Liu X.D."/>
            <person name="Liao X.Y."/>
            <person name="Jiang Y.T."/>
            <person name="Yu X."/>
            <person name="Hao Y."/>
            <person name="Huang J."/>
            <person name="Zhao X.W."/>
            <person name="Ke S."/>
            <person name="Chen Y.Y."/>
            <person name="Wu W.L."/>
            <person name="Hsu J.L."/>
            <person name="Lin Y.F."/>
            <person name="Huang M.D."/>
            <person name="Li C.Y."/>
            <person name="Huang L."/>
            <person name="Wang Z.W."/>
            <person name="Zhao X."/>
            <person name="Zhong W.Y."/>
            <person name="Peng D.H."/>
            <person name="Ahmad S."/>
            <person name="Lan S."/>
            <person name="Zhang J.S."/>
            <person name="Tsai W.C."/>
            <person name="Van de Peer Y."/>
            <person name="Liu Z.J."/>
        </authorList>
    </citation>
    <scope>NUCLEOTIDE SEQUENCE</scope>
    <source>
        <strain evidence="3">SCP</strain>
    </source>
</reference>
<dbReference type="GO" id="GO:0016747">
    <property type="term" value="F:acyltransferase activity, transferring groups other than amino-acyl groups"/>
    <property type="evidence" value="ECO:0007669"/>
    <property type="project" value="UniProtKB-ARBA"/>
</dbReference>
<keyword evidence="1" id="KW-0808">Transferase</keyword>
<reference evidence="3" key="2">
    <citation type="submission" date="2023-06" db="EMBL/GenBank/DDBJ databases">
        <authorList>
            <person name="Ma L."/>
            <person name="Liu K.-W."/>
            <person name="Li Z."/>
            <person name="Hsiao Y.-Y."/>
            <person name="Qi Y."/>
            <person name="Fu T."/>
            <person name="Tang G."/>
            <person name="Zhang D."/>
            <person name="Sun W.-H."/>
            <person name="Liu D.-K."/>
            <person name="Li Y."/>
            <person name="Chen G.-Z."/>
            <person name="Liu X.-D."/>
            <person name="Liao X.-Y."/>
            <person name="Jiang Y.-T."/>
            <person name="Yu X."/>
            <person name="Hao Y."/>
            <person name="Huang J."/>
            <person name="Zhao X.-W."/>
            <person name="Ke S."/>
            <person name="Chen Y.-Y."/>
            <person name="Wu W.-L."/>
            <person name="Hsu J.-L."/>
            <person name="Lin Y.-F."/>
            <person name="Huang M.-D."/>
            <person name="Li C.-Y."/>
            <person name="Huang L."/>
            <person name="Wang Z.-W."/>
            <person name="Zhao X."/>
            <person name="Zhong W.-Y."/>
            <person name="Peng D.-H."/>
            <person name="Ahmad S."/>
            <person name="Lan S."/>
            <person name="Zhang J.-S."/>
            <person name="Tsai W.-C."/>
            <person name="Van De Peer Y."/>
            <person name="Liu Z.-J."/>
        </authorList>
    </citation>
    <scope>NUCLEOTIDE SEQUENCE</scope>
    <source>
        <strain evidence="3">SCP</strain>
        <tissue evidence="3">Leaves</tissue>
    </source>
</reference>
<dbReference type="InterPro" id="IPR023213">
    <property type="entry name" value="CAT-like_dom_sf"/>
</dbReference>
<evidence type="ECO:0000313" key="4">
    <source>
        <dbReference type="Proteomes" id="UP001179952"/>
    </source>
</evidence>
<accession>A0AAV9ANZ1</accession>
<gene>
    <name evidence="3" type="ORF">QJS04_geneDACA000683</name>
</gene>
<dbReference type="InterPro" id="IPR051504">
    <property type="entry name" value="Plant_metabolite_acyltrans"/>
</dbReference>
<proteinExistence type="predicted"/>
<keyword evidence="4" id="KW-1185">Reference proteome</keyword>
<sequence length="547" mass="60728">MDDHIRVSNVHRVFPQPPPNITTLNHPPPPLIELSFLDAFWVQIRPIQRLLFYRTHSPFPSIVRSLISSLSLTLHTFRPFSATLSLSPDSRDLVIDCTGDGGVDFVVAESDEDLERLVADHAGQYNWEAYRRLAPELDAGRLPAPVLAVKVTGFRGGFAVGVSLHHVAADGHSLSRFMKFWAETCRSGEVKVIKEEITFDRTVVKHPRKSDICRRYLDTLAPSRPYMPISAAHNSAHLARRTFIATTKIIESLKTAAATTHRGESAVETEPPTTFVAIVAHAWICVVRAKETEHESTLHFRADCRSRVDPPISYGYCGNCVKVCVVKSRVADLFDEGGLAHACGAIQEAIDDAGRDPLKGCEDWAQYAVRALPGGVVNFVGSHKFGFYKVDFGWGRPGRVEFVSMHYDGTVVLHDTRDDEGGVQLSLALPPYQMEAFATFFHWDEFRALVPCLDIGRLPAPVLSVQVTGFEGGFAVGISAHHMLVDGRALWLFMKAWAESCRTNNGPAASVSAGLCFDWTVVRYPQSQEFYRRCIKTFAPSLPTIFH</sequence>
<keyword evidence="2" id="KW-0012">Acyltransferase</keyword>
<comment type="caution">
    <text evidence="3">The sequence shown here is derived from an EMBL/GenBank/DDBJ whole genome shotgun (WGS) entry which is preliminary data.</text>
</comment>
<dbReference type="PANTHER" id="PTHR31625">
    <property type="match status" value="1"/>
</dbReference>
<dbReference type="AlphaFoldDB" id="A0AAV9ANZ1"/>